<keyword evidence="6" id="KW-0496">Mitochondrion</keyword>
<protein>
    <recommendedName>
        <fullName evidence="15">Succinyl-CoA:glutarate CoA-transferase</fullName>
        <ecNumber evidence="14">2.8.3.13</ecNumber>
    </recommendedName>
    <alternativeName>
        <fullName evidence="17">Dicarboxyl-CoA:dicarboxylic acid coenzyme A transferase SUGCT</fullName>
    </alternativeName>
    <alternativeName>
        <fullName evidence="16">Succinate--hydroxymethylglutarate CoA-transferase</fullName>
    </alternativeName>
</protein>
<comment type="similarity">
    <text evidence="2">Belongs to the CoA-transferase III family.</text>
</comment>
<keyword evidence="4" id="KW-0809">Transit peptide</keyword>
<evidence type="ECO:0000256" key="10">
    <source>
        <dbReference type="ARBA" id="ARBA00052000"/>
    </source>
</evidence>
<dbReference type="Proteomes" id="UP001221898">
    <property type="component" value="Unassembled WGS sequence"/>
</dbReference>
<evidence type="ECO:0000313" key="19">
    <source>
        <dbReference type="Proteomes" id="UP001221898"/>
    </source>
</evidence>
<comment type="subcellular location">
    <subcellularLocation>
        <location evidence="1">Mitochondrion</location>
    </subcellularLocation>
</comment>
<dbReference type="FunFam" id="3.40.50.10540:FF:000005">
    <property type="entry name" value="succinate--hydroxymethylglutarate CoA-transferase isoform X1"/>
    <property type="match status" value="1"/>
</dbReference>
<comment type="catalytic activity">
    <reaction evidence="10">
        <text>3-hydroxy-3-methylglutarate + glutaryl-CoA = (3S)-3-hydroxy-3-methylglutaryl-CoA + glutarate</text>
        <dbReference type="Rhea" id="RHEA:81723"/>
        <dbReference type="ChEBI" id="CHEBI:17325"/>
        <dbReference type="ChEBI" id="CHEBI:30921"/>
        <dbReference type="ChEBI" id="CHEBI:43074"/>
        <dbReference type="ChEBI" id="CHEBI:57378"/>
    </reaction>
    <physiologicalReaction direction="left-to-right" evidence="10">
        <dbReference type="Rhea" id="RHEA:81724"/>
    </physiologicalReaction>
    <physiologicalReaction direction="right-to-left" evidence="10">
        <dbReference type="Rhea" id="RHEA:81725"/>
    </physiologicalReaction>
</comment>
<comment type="catalytic activity">
    <reaction evidence="8">
        <text>3-hydroxy-3-methylglutarate + succinyl-CoA = (3S)-3-hydroxy-3-methylglutaryl-CoA + succinate</text>
        <dbReference type="Rhea" id="RHEA:12284"/>
        <dbReference type="ChEBI" id="CHEBI:17325"/>
        <dbReference type="ChEBI" id="CHEBI:30031"/>
        <dbReference type="ChEBI" id="CHEBI:43074"/>
        <dbReference type="ChEBI" id="CHEBI:57292"/>
        <dbReference type="EC" id="2.8.3.13"/>
    </reaction>
    <physiologicalReaction direction="left-to-right" evidence="8">
        <dbReference type="Rhea" id="RHEA:12285"/>
    </physiologicalReaction>
    <physiologicalReaction direction="right-to-left" evidence="8">
        <dbReference type="Rhea" id="RHEA:12286"/>
    </physiologicalReaction>
</comment>
<sequence length="496" mass="54241">VLICALWSIYYPSRILPVSCIFRHSFSLAFSTIHIAKVNTNLVTSSNMWASSVFAKGLICNLKFGTARPSQLLQIQNLCTSYRRLLACTQPDAGDVKPLEGIKILDVTRVLAGPFATMILGDLGAEVIKVERPGAGDDTRAWGPPFVGSESAYFLSVNRNKKSIAVNLKDPRGVKLILELAEVCDVFIENYLPGKLAQMGLGYEDVRKVAPRLVYCSISGYGQTGPMSHRPGYDSIASAVSGMMHITGPEDGEPVRPGVAMTDLATGLYTHGAIMAALLQRQKTGRGVHIDCNLLSSQVACLTHIAANYLNAGQEARRWGTAHQSIVPYQGFKTQDGYLVVAAGNDMQFGRVCKVMNLNNIAENPKFKTNKLRVRNRKELLQILSERFSEKRTGDWLRKFEATSVPCGPINSIQQVCSDPQVLHNGLILKMVHPTAGEIAVPGPAVRFSNFKSRKPTPPPLIGQHTVHVLRNTLSYSEDVINELLKAGTVSQNEVQ</sequence>
<evidence type="ECO:0000256" key="5">
    <source>
        <dbReference type="ARBA" id="ARBA00022990"/>
    </source>
</evidence>
<dbReference type="InterPro" id="IPR023606">
    <property type="entry name" value="CoA-Trfase_III_dom_1_sf"/>
</dbReference>
<dbReference type="InterPro" id="IPR003673">
    <property type="entry name" value="CoA-Trfase_fam_III"/>
</dbReference>
<dbReference type="Gene3D" id="3.40.50.10540">
    <property type="entry name" value="Crotonobetainyl-coa:carnitine coa-transferase, domain 1"/>
    <property type="match status" value="1"/>
</dbReference>
<dbReference type="Gene3D" id="3.30.1540.10">
    <property type="entry name" value="formyl-coa transferase, domain 3"/>
    <property type="match status" value="1"/>
</dbReference>
<organism evidence="18 19">
    <name type="scientific">Aldrovandia affinis</name>
    <dbReference type="NCBI Taxonomy" id="143900"/>
    <lineage>
        <taxon>Eukaryota</taxon>
        <taxon>Metazoa</taxon>
        <taxon>Chordata</taxon>
        <taxon>Craniata</taxon>
        <taxon>Vertebrata</taxon>
        <taxon>Euteleostomi</taxon>
        <taxon>Actinopterygii</taxon>
        <taxon>Neopterygii</taxon>
        <taxon>Teleostei</taxon>
        <taxon>Notacanthiformes</taxon>
        <taxon>Halosauridae</taxon>
        <taxon>Aldrovandia</taxon>
    </lineage>
</organism>
<dbReference type="InterPro" id="IPR050483">
    <property type="entry name" value="CoA-transferase_III_domain"/>
</dbReference>
<evidence type="ECO:0000256" key="12">
    <source>
        <dbReference type="ARBA" id="ARBA00052957"/>
    </source>
</evidence>
<comment type="function">
    <text evidence="13">Coenzyme A (CoA) transferase that reversibly catalyzes the transfer of a CoA moiety from a dicarboxyl-CoA to a dicarboxylate in a metabolite recycling process. Displays preference for succinyl-CoA and glutarate-CoA as dicarboxyl-CoA donors and glutarate, succinate, adipate/hexanedioate, itaconate and 3-hydroxy-3-methylglutarate as dicarboxylate acceptors. Acts on intermediates or end products of lysine and tryptophan degradation pathway, in particular catalyzes succinyl-CoA-dependent reesterification of free glutarate into glutaryl-CoA to prevent renal excretion of glutarate. Upon inflammation, may convert macrophage-derived itaconate to itaconyl-CoA in erythroid precursors where it negatively regulates the TCA cycle and heme synthesis to limit erythroid differentiation in the context of stress erythropoiesis.</text>
</comment>
<evidence type="ECO:0000256" key="17">
    <source>
        <dbReference type="ARBA" id="ARBA00080717"/>
    </source>
</evidence>
<evidence type="ECO:0000313" key="18">
    <source>
        <dbReference type="EMBL" id="KAJ8418704.1"/>
    </source>
</evidence>
<evidence type="ECO:0000256" key="7">
    <source>
        <dbReference type="ARBA" id="ARBA00050578"/>
    </source>
</evidence>
<comment type="catalytic activity">
    <reaction evidence="12">
        <text>itaconate + succinyl-CoA = itaconyl-CoA + succinate</text>
        <dbReference type="Rhea" id="RHEA:38283"/>
        <dbReference type="ChEBI" id="CHEBI:17240"/>
        <dbReference type="ChEBI" id="CHEBI:30031"/>
        <dbReference type="ChEBI" id="CHEBI:57292"/>
        <dbReference type="ChEBI" id="CHEBI:57381"/>
    </reaction>
    <physiologicalReaction direction="left-to-right" evidence="12">
        <dbReference type="Rhea" id="RHEA:38284"/>
    </physiologicalReaction>
    <physiologicalReaction direction="right-to-left" evidence="12">
        <dbReference type="Rhea" id="RHEA:38285"/>
    </physiologicalReaction>
</comment>
<keyword evidence="3" id="KW-0808">Transferase</keyword>
<evidence type="ECO:0000256" key="16">
    <source>
        <dbReference type="ARBA" id="ARBA00075311"/>
    </source>
</evidence>
<comment type="catalytic activity">
    <reaction evidence="11">
        <text>hexanedioate + glutaryl-CoA = hexanedioyl-CoA + glutarate</text>
        <dbReference type="Rhea" id="RHEA:81711"/>
        <dbReference type="ChEBI" id="CHEBI:17128"/>
        <dbReference type="ChEBI" id="CHEBI:30921"/>
        <dbReference type="ChEBI" id="CHEBI:57378"/>
        <dbReference type="ChEBI" id="CHEBI:76327"/>
    </reaction>
    <physiologicalReaction direction="left-to-right" evidence="11">
        <dbReference type="Rhea" id="RHEA:81712"/>
    </physiologicalReaction>
    <physiologicalReaction direction="right-to-left" evidence="11">
        <dbReference type="Rhea" id="RHEA:81713"/>
    </physiologicalReaction>
</comment>
<evidence type="ECO:0000256" key="11">
    <source>
        <dbReference type="ARBA" id="ARBA00052509"/>
    </source>
</evidence>
<evidence type="ECO:0000256" key="8">
    <source>
        <dbReference type="ARBA" id="ARBA00051001"/>
    </source>
</evidence>
<dbReference type="GO" id="GO:0047369">
    <property type="term" value="F:succinate-hydroxymethylglutarate CoA-transferase activity"/>
    <property type="evidence" value="ECO:0007669"/>
    <property type="project" value="UniProtKB-EC"/>
</dbReference>
<evidence type="ECO:0000256" key="15">
    <source>
        <dbReference type="ARBA" id="ARBA00072178"/>
    </source>
</evidence>
<dbReference type="Pfam" id="PF02515">
    <property type="entry name" value="CoA_transf_3"/>
    <property type="match status" value="1"/>
</dbReference>
<evidence type="ECO:0000256" key="2">
    <source>
        <dbReference type="ARBA" id="ARBA00008383"/>
    </source>
</evidence>
<proteinExistence type="inferred from homology"/>
<evidence type="ECO:0000256" key="1">
    <source>
        <dbReference type="ARBA" id="ARBA00004173"/>
    </source>
</evidence>
<dbReference type="PANTHER" id="PTHR48207:SF3">
    <property type="entry name" value="SUCCINATE--HYDROXYMETHYLGLUTARATE COA-TRANSFERASE"/>
    <property type="match status" value="1"/>
</dbReference>
<dbReference type="InterPro" id="IPR044855">
    <property type="entry name" value="CoA-Trfase_III_dom3_sf"/>
</dbReference>
<dbReference type="FunFam" id="3.30.1540.10:FF:000005">
    <property type="entry name" value="succinate--hydroxymethylglutarate CoA-transferase isoform X4"/>
    <property type="match status" value="1"/>
</dbReference>
<dbReference type="GO" id="GO:0005739">
    <property type="term" value="C:mitochondrion"/>
    <property type="evidence" value="ECO:0007669"/>
    <property type="project" value="UniProtKB-SubCell"/>
</dbReference>
<gene>
    <name evidence="18" type="ORF">AAFF_G00002030</name>
</gene>
<keyword evidence="19" id="KW-1185">Reference proteome</keyword>
<evidence type="ECO:0000256" key="4">
    <source>
        <dbReference type="ARBA" id="ARBA00022946"/>
    </source>
</evidence>
<evidence type="ECO:0000256" key="13">
    <source>
        <dbReference type="ARBA" id="ARBA00059512"/>
    </source>
</evidence>
<name>A0AAD7TD11_9TELE</name>
<dbReference type="SUPFAM" id="SSF89796">
    <property type="entry name" value="CoA-transferase family III (CaiB/BaiF)"/>
    <property type="match status" value="1"/>
</dbReference>
<dbReference type="AlphaFoldDB" id="A0AAD7TD11"/>
<comment type="catalytic activity">
    <reaction evidence="9">
        <text>itaconate + glutaryl-CoA = itaconyl-CoA + glutarate</text>
        <dbReference type="Rhea" id="RHEA:81715"/>
        <dbReference type="ChEBI" id="CHEBI:17240"/>
        <dbReference type="ChEBI" id="CHEBI:30921"/>
        <dbReference type="ChEBI" id="CHEBI:57378"/>
        <dbReference type="ChEBI" id="CHEBI:57381"/>
    </reaction>
    <physiologicalReaction direction="left-to-right" evidence="9">
        <dbReference type="Rhea" id="RHEA:81716"/>
    </physiologicalReaction>
    <physiologicalReaction direction="right-to-left" evidence="9">
        <dbReference type="Rhea" id="RHEA:81717"/>
    </physiologicalReaction>
</comment>
<evidence type="ECO:0000256" key="6">
    <source>
        <dbReference type="ARBA" id="ARBA00023128"/>
    </source>
</evidence>
<evidence type="ECO:0000256" key="9">
    <source>
        <dbReference type="ARBA" id="ARBA00051571"/>
    </source>
</evidence>
<evidence type="ECO:0000256" key="14">
    <source>
        <dbReference type="ARBA" id="ARBA00066474"/>
    </source>
</evidence>
<keyword evidence="5" id="KW-0007">Acetylation</keyword>
<reference evidence="18" key="1">
    <citation type="journal article" date="2023" name="Science">
        <title>Genome structures resolve the early diversification of teleost fishes.</title>
        <authorList>
            <person name="Parey E."/>
            <person name="Louis A."/>
            <person name="Montfort J."/>
            <person name="Bouchez O."/>
            <person name="Roques C."/>
            <person name="Iampietro C."/>
            <person name="Lluch J."/>
            <person name="Castinel A."/>
            <person name="Donnadieu C."/>
            <person name="Desvignes T."/>
            <person name="Floi Bucao C."/>
            <person name="Jouanno E."/>
            <person name="Wen M."/>
            <person name="Mejri S."/>
            <person name="Dirks R."/>
            <person name="Jansen H."/>
            <person name="Henkel C."/>
            <person name="Chen W.J."/>
            <person name="Zahm M."/>
            <person name="Cabau C."/>
            <person name="Klopp C."/>
            <person name="Thompson A.W."/>
            <person name="Robinson-Rechavi M."/>
            <person name="Braasch I."/>
            <person name="Lecointre G."/>
            <person name="Bobe J."/>
            <person name="Postlethwait J.H."/>
            <person name="Berthelot C."/>
            <person name="Roest Crollius H."/>
            <person name="Guiguen Y."/>
        </authorList>
    </citation>
    <scope>NUCLEOTIDE SEQUENCE</scope>
    <source>
        <strain evidence="18">NC1722</strain>
    </source>
</reference>
<comment type="caution">
    <text evidence="18">The sequence shown here is derived from an EMBL/GenBank/DDBJ whole genome shotgun (WGS) entry which is preliminary data.</text>
</comment>
<dbReference type="EC" id="2.8.3.13" evidence="14"/>
<dbReference type="EMBL" id="JAINUG010000001">
    <property type="protein sequence ID" value="KAJ8418704.1"/>
    <property type="molecule type" value="Genomic_DNA"/>
</dbReference>
<feature type="non-terminal residue" evidence="18">
    <location>
        <position position="1"/>
    </location>
</feature>
<dbReference type="PANTHER" id="PTHR48207">
    <property type="entry name" value="SUCCINATE--HYDROXYMETHYLGLUTARATE COA-TRANSFERASE"/>
    <property type="match status" value="1"/>
</dbReference>
<evidence type="ECO:0000256" key="3">
    <source>
        <dbReference type="ARBA" id="ARBA00022679"/>
    </source>
</evidence>
<comment type="catalytic activity">
    <reaction evidence="7">
        <text>glutarate + succinyl-CoA = glutaryl-CoA + succinate</text>
        <dbReference type="Rhea" id="RHEA:67900"/>
        <dbReference type="ChEBI" id="CHEBI:30031"/>
        <dbReference type="ChEBI" id="CHEBI:30921"/>
        <dbReference type="ChEBI" id="CHEBI:57292"/>
        <dbReference type="ChEBI" id="CHEBI:57378"/>
    </reaction>
    <physiologicalReaction direction="left-to-right" evidence="7">
        <dbReference type="Rhea" id="RHEA:67901"/>
    </physiologicalReaction>
    <physiologicalReaction direction="right-to-left" evidence="7">
        <dbReference type="Rhea" id="RHEA:67902"/>
    </physiologicalReaction>
</comment>
<accession>A0AAD7TD11</accession>